<feature type="transmembrane region" description="Helical" evidence="7">
    <location>
        <begin position="77"/>
        <end position="96"/>
    </location>
</feature>
<evidence type="ECO:0000256" key="4">
    <source>
        <dbReference type="ARBA" id="ARBA00022748"/>
    </source>
</evidence>
<gene>
    <name evidence="9" type="primary">ykuV</name>
    <name evidence="9" type="ORF">AQUSIP_23290</name>
</gene>
<dbReference type="InterPro" id="IPR041017">
    <property type="entry name" value="Thioredoxin_10"/>
</dbReference>
<dbReference type="EMBL" id="LR699120">
    <property type="protein sequence ID" value="VVC77002.1"/>
    <property type="molecule type" value="Genomic_DNA"/>
</dbReference>
<dbReference type="InterPro" id="IPR050553">
    <property type="entry name" value="Thioredoxin_ResA/DsbE_sf"/>
</dbReference>
<dbReference type="InterPro" id="IPR013766">
    <property type="entry name" value="Thioredoxin_domain"/>
</dbReference>
<evidence type="ECO:0000256" key="6">
    <source>
        <dbReference type="ARBA" id="ARBA00023136"/>
    </source>
</evidence>
<reference evidence="9 10" key="1">
    <citation type="submission" date="2019-08" db="EMBL/GenBank/DDBJ databases">
        <authorList>
            <person name="Guy L."/>
        </authorList>
    </citation>
    <scope>NUCLEOTIDE SEQUENCE [LARGE SCALE GENOMIC DNA]</scope>
    <source>
        <strain evidence="9 10">SGT-108</strain>
    </source>
</reference>
<evidence type="ECO:0000313" key="10">
    <source>
        <dbReference type="Proteomes" id="UP000324194"/>
    </source>
</evidence>
<evidence type="ECO:0000313" key="9">
    <source>
        <dbReference type="EMBL" id="VVC77002.1"/>
    </source>
</evidence>
<dbReference type="PROSITE" id="PS51352">
    <property type="entry name" value="THIOREDOXIN_2"/>
    <property type="match status" value="1"/>
</dbReference>
<dbReference type="KEGG" id="asip:AQUSIP_23290"/>
<feature type="transmembrane region" description="Helical" evidence="7">
    <location>
        <begin position="159"/>
        <end position="182"/>
    </location>
</feature>
<name>A0A5E4PL56_9COXI</name>
<dbReference type="InterPro" id="IPR036249">
    <property type="entry name" value="Thioredoxin-like_sf"/>
</dbReference>
<comment type="subcellular location">
    <subcellularLocation>
        <location evidence="1">Cell membrane</location>
        <topology evidence="1">Multi-pass membrane protein</topology>
    </subcellularLocation>
</comment>
<protein>
    <submittedName>
        <fullName evidence="9">Thiol-disulfide oxidoreductase YkuV</fullName>
    </submittedName>
</protein>
<dbReference type="InterPro" id="IPR013740">
    <property type="entry name" value="Redoxin"/>
</dbReference>
<evidence type="ECO:0000256" key="3">
    <source>
        <dbReference type="ARBA" id="ARBA00022692"/>
    </source>
</evidence>
<dbReference type="OrthoDB" id="9811352at2"/>
<evidence type="ECO:0000256" key="5">
    <source>
        <dbReference type="ARBA" id="ARBA00022989"/>
    </source>
</evidence>
<dbReference type="GO" id="GO:0005886">
    <property type="term" value="C:plasma membrane"/>
    <property type="evidence" value="ECO:0007669"/>
    <property type="project" value="UniProtKB-SubCell"/>
</dbReference>
<dbReference type="SUPFAM" id="SSF52833">
    <property type="entry name" value="Thioredoxin-like"/>
    <property type="match status" value="1"/>
</dbReference>
<dbReference type="RefSeq" id="WP_148340408.1">
    <property type="nucleotide sequence ID" value="NZ_LR699120.1"/>
</dbReference>
<dbReference type="Gene3D" id="2.60.120.260">
    <property type="entry name" value="Galactose-binding domain-like"/>
    <property type="match status" value="1"/>
</dbReference>
<dbReference type="PANTHER" id="PTHR42852">
    <property type="entry name" value="THIOL:DISULFIDE INTERCHANGE PROTEIN DSBE"/>
    <property type="match status" value="1"/>
</dbReference>
<evidence type="ECO:0000259" key="8">
    <source>
        <dbReference type="PROSITE" id="PS51352"/>
    </source>
</evidence>
<feature type="domain" description="Thioredoxin" evidence="8">
    <location>
        <begin position="243"/>
        <end position="388"/>
    </location>
</feature>
<dbReference type="Pfam" id="PF02683">
    <property type="entry name" value="DsbD_TM"/>
    <property type="match status" value="1"/>
</dbReference>
<keyword evidence="6 7" id="KW-0472">Membrane</keyword>
<feature type="transmembrane region" description="Helical" evidence="7">
    <location>
        <begin position="203"/>
        <end position="223"/>
    </location>
</feature>
<evidence type="ECO:0000256" key="7">
    <source>
        <dbReference type="SAM" id="Phobius"/>
    </source>
</evidence>
<dbReference type="Proteomes" id="UP000324194">
    <property type="component" value="Chromosome 2"/>
</dbReference>
<dbReference type="Pfam" id="PF17991">
    <property type="entry name" value="Thioredoxin_10"/>
    <property type="match status" value="1"/>
</dbReference>
<feature type="transmembrane region" description="Helical" evidence="7">
    <location>
        <begin position="6"/>
        <end position="32"/>
    </location>
</feature>
<dbReference type="Pfam" id="PF08534">
    <property type="entry name" value="Redoxin"/>
    <property type="match status" value="1"/>
</dbReference>
<dbReference type="PANTHER" id="PTHR42852:SF13">
    <property type="entry name" value="PROTEIN DIPZ"/>
    <property type="match status" value="1"/>
</dbReference>
<sequence length="552" mass="61019">MNADLINIGLAFIEGFALIISPCILPILPIILSGSLAGSKSRPLGIVTGFIITFTVVTLFSREIVQSVHVSQDLIRNFSYGILLLLGVVMMSKTLTEKFNLLTSRLTSVGSSIEIVNNPQGGFWGGVLFGGLVGIIWTPCAGPILAAVIVQVVVQKTTFISILIVTAFAIGAGLPMLLIALIGRGVMTRIAVFREYTSLFRQVLGLIIVLTVLYLIFFPGTGLPSGPEESRDNVRVNSLVNGLEHPYPAPQITGIDAWINSPALNWSDLKGKVVLVDFWTYSCINCIRTLPYLKDWYAKYHDLGFEIVGVHSPEFQFEHDVNNVKNAVAQFGIHYPVALDNRFVSWQNFKNQYWPAHYLVNKEGEVVYVHFGEGEYNVTENNIRYLLGMNEPVQAAREAEVYSTKQTPETYLGYKRADRFASPESVTKDAPANYTYPETLKLSQWALGGEWIISSEKVTSSKANASVKLRFYANKVYMVMGVSKKTPVTLTVLLNGKKMTEDFGPDVVNGQLQVNENKLYFLVDLKKGNEGLLEVIADAPGLEIYTFTFGGI</sequence>
<dbReference type="GO" id="GO:0017004">
    <property type="term" value="P:cytochrome complex assembly"/>
    <property type="evidence" value="ECO:0007669"/>
    <property type="project" value="UniProtKB-KW"/>
</dbReference>
<accession>A0A5E4PL56</accession>
<evidence type="ECO:0000256" key="1">
    <source>
        <dbReference type="ARBA" id="ARBA00004651"/>
    </source>
</evidence>
<dbReference type="Gene3D" id="3.40.30.10">
    <property type="entry name" value="Glutaredoxin"/>
    <property type="match status" value="1"/>
</dbReference>
<keyword evidence="10" id="KW-1185">Reference proteome</keyword>
<feature type="transmembrane region" description="Helical" evidence="7">
    <location>
        <begin position="127"/>
        <end position="153"/>
    </location>
</feature>
<keyword evidence="2" id="KW-1003">Cell membrane</keyword>
<evidence type="ECO:0000256" key="2">
    <source>
        <dbReference type="ARBA" id="ARBA00022475"/>
    </source>
</evidence>
<proteinExistence type="predicted"/>
<feature type="transmembrane region" description="Helical" evidence="7">
    <location>
        <begin position="44"/>
        <end position="65"/>
    </location>
</feature>
<dbReference type="InterPro" id="IPR003834">
    <property type="entry name" value="Cyt_c_assmbl_TM_dom"/>
</dbReference>
<organism evidence="9 10">
    <name type="scientific">Aquicella siphonis</name>
    <dbReference type="NCBI Taxonomy" id="254247"/>
    <lineage>
        <taxon>Bacteria</taxon>
        <taxon>Pseudomonadati</taxon>
        <taxon>Pseudomonadota</taxon>
        <taxon>Gammaproteobacteria</taxon>
        <taxon>Legionellales</taxon>
        <taxon>Coxiellaceae</taxon>
        <taxon>Aquicella</taxon>
    </lineage>
</organism>
<dbReference type="AlphaFoldDB" id="A0A5E4PL56"/>
<keyword evidence="4" id="KW-0201">Cytochrome c-type biogenesis</keyword>
<keyword evidence="5 7" id="KW-1133">Transmembrane helix</keyword>
<dbReference type="GO" id="GO:0016491">
    <property type="term" value="F:oxidoreductase activity"/>
    <property type="evidence" value="ECO:0007669"/>
    <property type="project" value="InterPro"/>
</dbReference>
<keyword evidence="3 7" id="KW-0812">Transmembrane</keyword>